<proteinExistence type="predicted"/>
<reference evidence="3" key="1">
    <citation type="journal article" date="2019" name="Int. J. Syst. Evol. Microbiol.">
        <title>The Global Catalogue of Microorganisms (GCM) 10K type strain sequencing project: providing services to taxonomists for standard genome sequencing and annotation.</title>
        <authorList>
            <consortium name="The Broad Institute Genomics Platform"/>
            <consortium name="The Broad Institute Genome Sequencing Center for Infectious Disease"/>
            <person name="Wu L."/>
            <person name="Ma J."/>
        </authorList>
    </citation>
    <scope>NUCLEOTIDE SEQUENCE [LARGE SCALE GENOMIC DNA]</scope>
    <source>
        <strain evidence="3">CGMCC 4.7237</strain>
    </source>
</reference>
<feature type="signal peptide" evidence="1">
    <location>
        <begin position="1"/>
        <end position="27"/>
    </location>
</feature>
<keyword evidence="1" id="KW-0732">Signal</keyword>
<comment type="caution">
    <text evidence="2">The sequence shown here is derived from an EMBL/GenBank/DDBJ whole genome shotgun (WGS) entry which is preliminary data.</text>
</comment>
<dbReference type="EMBL" id="JBHSBB010000006">
    <property type="protein sequence ID" value="MFC4031068.1"/>
    <property type="molecule type" value="Genomic_DNA"/>
</dbReference>
<sequence>MTSLPSRPRSRALPRALVRFSGCLALACGLMLGAADSSSAKAPHIHVLPVPPGPDDRGTAALDGWVTPVDSQVAREENGDFTLTVVNTGGVTADNVRVLLDDGRDGNSVGSADGRCLGRLDAKSPADLWCELGDVAPLRSAAVQVHVFMSRCVQFDPRSAAPRQHAAAFRWRVGWTVGGQALTASGPTPRWSCGNARYRADLDIDPAARRP</sequence>
<evidence type="ECO:0000313" key="2">
    <source>
        <dbReference type="EMBL" id="MFC4031068.1"/>
    </source>
</evidence>
<dbReference type="RefSeq" id="WP_386426896.1">
    <property type="nucleotide sequence ID" value="NZ_JBHSBB010000006.1"/>
</dbReference>
<name>A0ABV8HG52_9ACTN</name>
<evidence type="ECO:0000256" key="1">
    <source>
        <dbReference type="SAM" id="SignalP"/>
    </source>
</evidence>
<dbReference type="Proteomes" id="UP001595765">
    <property type="component" value="Unassembled WGS sequence"/>
</dbReference>
<evidence type="ECO:0000313" key="3">
    <source>
        <dbReference type="Proteomes" id="UP001595765"/>
    </source>
</evidence>
<keyword evidence="3" id="KW-1185">Reference proteome</keyword>
<feature type="chain" id="PRO_5045730906" description="DUF11 domain-containing protein" evidence="1">
    <location>
        <begin position="28"/>
        <end position="211"/>
    </location>
</feature>
<protein>
    <recommendedName>
        <fullName evidence="4">DUF11 domain-containing protein</fullName>
    </recommendedName>
</protein>
<accession>A0ABV8HG52</accession>
<evidence type="ECO:0008006" key="4">
    <source>
        <dbReference type="Google" id="ProtNLM"/>
    </source>
</evidence>
<organism evidence="2 3">
    <name type="scientific">Streptomyces polygonati</name>
    <dbReference type="NCBI Taxonomy" id="1617087"/>
    <lineage>
        <taxon>Bacteria</taxon>
        <taxon>Bacillati</taxon>
        <taxon>Actinomycetota</taxon>
        <taxon>Actinomycetes</taxon>
        <taxon>Kitasatosporales</taxon>
        <taxon>Streptomycetaceae</taxon>
        <taxon>Streptomyces</taxon>
    </lineage>
</organism>
<gene>
    <name evidence="2" type="ORF">ACFO3J_06235</name>
</gene>